<evidence type="ECO:0000313" key="5">
    <source>
        <dbReference type="Proteomes" id="UP000761423"/>
    </source>
</evidence>
<evidence type="ECO:0000259" key="3">
    <source>
        <dbReference type="Pfam" id="PF00149"/>
    </source>
</evidence>
<dbReference type="PANTHER" id="PTHR11575:SF24">
    <property type="entry name" value="5'-NUCLEOTIDASE"/>
    <property type="match status" value="1"/>
</dbReference>
<reference evidence="4 5" key="1">
    <citation type="submission" date="2020-02" db="EMBL/GenBank/DDBJ databases">
        <authorList>
            <person name="Chen W.-M."/>
        </authorList>
    </citation>
    <scope>NUCLEOTIDE SEQUENCE [LARGE SCALE GENOMIC DNA]</scope>
    <source>
        <strain evidence="4 5">TWA-26</strain>
    </source>
</reference>
<dbReference type="RefSeq" id="WP_166235839.1">
    <property type="nucleotide sequence ID" value="NZ_JAAJBV010000002.1"/>
</dbReference>
<evidence type="ECO:0000256" key="1">
    <source>
        <dbReference type="ARBA" id="ARBA00006654"/>
    </source>
</evidence>
<comment type="caution">
    <text evidence="4">The sequence shown here is derived from an EMBL/GenBank/DDBJ whole genome shotgun (WGS) entry which is preliminary data.</text>
</comment>
<sequence>MKRRDFIQKTAASSALLGLANIGLSSFSTIETKKITILHTNDVHSHIDPFPADHPKNANMGGAARRAALIESIRKEESNVLLLDAGDIFQGTPYFNYYGGELEFKLMSMMQYDLATMGNHDFDNGIDGFYAQLPHAKFEFVSANYDFKNTILKDIVKPYKIFEKDGIKIGIFGLGVELDGLVDKKLYKETVYNNPIEVAQDMSRILKHDKKCDLVICLSHLGFSYKNEPYKVSDLELAKKTKDIDLIIGGHTHTFLDKPVVEKNSDNKDVVINQVGCYGINLGRIDFYLSNDKVYHNQTKNIIV</sequence>
<dbReference type="InterPro" id="IPR029052">
    <property type="entry name" value="Metallo-depent_PP-like"/>
</dbReference>
<feature type="domain" description="Calcineurin-like phosphoesterase" evidence="3">
    <location>
        <begin position="36"/>
        <end position="254"/>
    </location>
</feature>
<evidence type="ECO:0000313" key="4">
    <source>
        <dbReference type="EMBL" id="NHM03832.1"/>
    </source>
</evidence>
<dbReference type="PROSITE" id="PS00785">
    <property type="entry name" value="5_NUCLEOTIDASE_1"/>
    <property type="match status" value="1"/>
</dbReference>
<dbReference type="Proteomes" id="UP000761423">
    <property type="component" value="Unassembled WGS sequence"/>
</dbReference>
<evidence type="ECO:0000256" key="2">
    <source>
        <dbReference type="RuleBase" id="RU362119"/>
    </source>
</evidence>
<dbReference type="EMBL" id="JAAJBV010000002">
    <property type="protein sequence ID" value="NHM03832.1"/>
    <property type="molecule type" value="Genomic_DNA"/>
</dbReference>
<keyword evidence="2" id="KW-0547">Nucleotide-binding</keyword>
<dbReference type="Gene3D" id="3.60.21.10">
    <property type="match status" value="1"/>
</dbReference>
<proteinExistence type="inferred from homology"/>
<accession>A0ABX0I9P5</accession>
<dbReference type="PANTHER" id="PTHR11575">
    <property type="entry name" value="5'-NUCLEOTIDASE-RELATED"/>
    <property type="match status" value="1"/>
</dbReference>
<dbReference type="CDD" id="cd00845">
    <property type="entry name" value="MPP_UshA_N_like"/>
    <property type="match status" value="1"/>
</dbReference>
<name>A0ABX0I9P5_9FLAO</name>
<organism evidence="4 5">
    <name type="scientific">Flavobacterium celericrescens</name>
    <dbReference type="NCBI Taxonomy" id="2709780"/>
    <lineage>
        <taxon>Bacteria</taxon>
        <taxon>Pseudomonadati</taxon>
        <taxon>Bacteroidota</taxon>
        <taxon>Flavobacteriia</taxon>
        <taxon>Flavobacteriales</taxon>
        <taxon>Flavobacteriaceae</taxon>
        <taxon>Flavobacterium</taxon>
    </lineage>
</organism>
<dbReference type="Pfam" id="PF00149">
    <property type="entry name" value="Metallophos"/>
    <property type="match status" value="1"/>
</dbReference>
<dbReference type="InterPro" id="IPR004843">
    <property type="entry name" value="Calcineurin-like_PHP"/>
</dbReference>
<dbReference type="InterPro" id="IPR006146">
    <property type="entry name" value="5'-Nucleotdase_CS"/>
</dbReference>
<keyword evidence="2" id="KW-0378">Hydrolase</keyword>
<keyword evidence="5" id="KW-1185">Reference proteome</keyword>
<dbReference type="InterPro" id="IPR006179">
    <property type="entry name" value="5_nucleotidase/apyrase"/>
</dbReference>
<dbReference type="PRINTS" id="PR01607">
    <property type="entry name" value="APYRASEFAMLY"/>
</dbReference>
<comment type="similarity">
    <text evidence="1 2">Belongs to the 5'-nucleotidase family.</text>
</comment>
<protein>
    <submittedName>
        <fullName evidence="4">Bifunctional metallophosphatase/5'-nucleotidase</fullName>
    </submittedName>
</protein>
<gene>
    <name evidence="4" type="ORF">G4L40_03840</name>
</gene>
<dbReference type="SUPFAM" id="SSF56300">
    <property type="entry name" value="Metallo-dependent phosphatases"/>
    <property type="match status" value="1"/>
</dbReference>